<dbReference type="InterPro" id="IPR043137">
    <property type="entry name" value="GGT_ssub_C"/>
</dbReference>
<dbReference type="PANTHER" id="PTHR11686:SF9">
    <property type="entry name" value="RE13973P"/>
    <property type="match status" value="1"/>
</dbReference>
<evidence type="ECO:0000256" key="7">
    <source>
        <dbReference type="PIRSR" id="PIRSR600101-1"/>
    </source>
</evidence>
<dbReference type="Gene3D" id="1.10.246.130">
    <property type="match status" value="1"/>
</dbReference>
<dbReference type="AlphaFoldDB" id="A0A914CF41"/>
<dbReference type="PANTHER" id="PTHR11686">
    <property type="entry name" value="GAMMA GLUTAMYL TRANSPEPTIDASE"/>
    <property type="match status" value="1"/>
</dbReference>
<dbReference type="GO" id="GO:0016746">
    <property type="term" value="F:acyltransferase activity"/>
    <property type="evidence" value="ECO:0007669"/>
    <property type="project" value="UniProtKB-KW"/>
</dbReference>
<dbReference type="FunFam" id="1.10.246.130:FF:000005">
    <property type="entry name" value="Gamma-glutamyltranspeptidase 1, putative"/>
    <property type="match status" value="1"/>
</dbReference>
<dbReference type="SUPFAM" id="SSF56235">
    <property type="entry name" value="N-terminal nucleophile aminohydrolases (Ntn hydrolases)"/>
    <property type="match status" value="1"/>
</dbReference>
<keyword evidence="6" id="KW-1202">Platelet aggregation activating toxin</keyword>
<dbReference type="FunFam" id="3.60.20.40:FF:000001">
    <property type="entry name" value="Gamma-glutamyltranspeptidase 1"/>
    <property type="match status" value="1"/>
</dbReference>
<reference evidence="10" key="1">
    <citation type="submission" date="2022-11" db="UniProtKB">
        <authorList>
            <consortium name="WormBaseParasite"/>
        </authorList>
    </citation>
    <scope>IDENTIFICATION</scope>
</reference>
<dbReference type="GO" id="GO:0005886">
    <property type="term" value="C:plasma membrane"/>
    <property type="evidence" value="ECO:0007669"/>
    <property type="project" value="TreeGrafter"/>
</dbReference>
<accession>A0A914CF41</accession>
<keyword evidence="6" id="KW-0800">Toxin</keyword>
<dbReference type="GO" id="GO:0006508">
    <property type="term" value="P:proteolysis"/>
    <property type="evidence" value="ECO:0007669"/>
    <property type="project" value="UniProtKB-KW"/>
</dbReference>
<evidence type="ECO:0000313" key="9">
    <source>
        <dbReference type="Proteomes" id="UP000887540"/>
    </source>
</evidence>
<keyword evidence="9" id="KW-1185">Reference proteome</keyword>
<evidence type="ECO:0000256" key="3">
    <source>
        <dbReference type="ARBA" id="ARBA00022801"/>
    </source>
</evidence>
<name>A0A914CF41_9BILA</name>
<evidence type="ECO:0000256" key="2">
    <source>
        <dbReference type="ARBA" id="ARBA00022679"/>
    </source>
</evidence>
<evidence type="ECO:0000256" key="5">
    <source>
        <dbReference type="ARBA" id="ARBA00023315"/>
    </source>
</evidence>
<dbReference type="GO" id="GO:0036374">
    <property type="term" value="F:glutathione hydrolase activity"/>
    <property type="evidence" value="ECO:0007669"/>
    <property type="project" value="InterPro"/>
</dbReference>
<sequence>MLCFPFLIFGYKAVGVPGEIHGYWTAFKRYGSGRVAWQDLLMPTVHLLNNGYPVSKLMKVTLESVRGQILTEDGQSMRFFYRNETGEDSFVQEGELLKNPQLGETYRKLAVSSDPVRLFYGGELAKQIDEEFQKYEGYITKKDLEAYRSIIDEKPLYNDHFDEDYAMCGSKPTSGFAVTQLIVSLVSKFYPRGSNQNVLFTSDDYFHKLIESQKFAYALRTRLGDPNFVQEAGELAEKMTQKDFIEKIVEKIKDEALPLEDYGPEFGQPKDMGTSHVSIVNENLAISLTSSINNRFGSLRRSERLGIIWNNHMDDFSVPGAKNFYGFDPSKDNFIQPGKRPLSSMSPLVIFNKHTKEIKAAIGASGGSKIISATAQVILNVLNFNLTVKEAIDFPRIHNQFTPIRTEFENGFPEVMVEALQNRGHNMTDMTFPITFVQAVFRDSTGALTANNDYRRMVYMYPTGY</sequence>
<dbReference type="Gene3D" id="3.60.20.40">
    <property type="match status" value="1"/>
</dbReference>
<feature type="active site" description="Nucleophile" evidence="7">
    <location>
        <position position="274"/>
    </location>
</feature>
<evidence type="ECO:0000256" key="4">
    <source>
        <dbReference type="ARBA" id="ARBA00023180"/>
    </source>
</evidence>
<evidence type="ECO:0000313" key="10">
    <source>
        <dbReference type="WBParaSite" id="ACRNAN_scaffold10226.g21993.t1"/>
    </source>
</evidence>
<evidence type="ECO:0000256" key="6">
    <source>
        <dbReference type="ARBA" id="ARBA00084097"/>
    </source>
</evidence>
<keyword evidence="6" id="KW-1199">Hemostasis impairing toxin</keyword>
<keyword evidence="1" id="KW-0645">Protease</keyword>
<evidence type="ECO:0000256" key="8">
    <source>
        <dbReference type="PIRSR" id="PIRSR600101-2"/>
    </source>
</evidence>
<dbReference type="InterPro" id="IPR029055">
    <property type="entry name" value="Ntn_hydrolases_N"/>
</dbReference>
<evidence type="ECO:0000256" key="1">
    <source>
        <dbReference type="ARBA" id="ARBA00022670"/>
    </source>
</evidence>
<dbReference type="InterPro" id="IPR000101">
    <property type="entry name" value="GGT_peptidase"/>
</dbReference>
<organism evidence="9 10">
    <name type="scientific">Acrobeloides nanus</name>
    <dbReference type="NCBI Taxonomy" id="290746"/>
    <lineage>
        <taxon>Eukaryota</taxon>
        <taxon>Metazoa</taxon>
        <taxon>Ecdysozoa</taxon>
        <taxon>Nematoda</taxon>
        <taxon>Chromadorea</taxon>
        <taxon>Rhabditida</taxon>
        <taxon>Tylenchina</taxon>
        <taxon>Cephalobomorpha</taxon>
        <taxon>Cephaloboidea</taxon>
        <taxon>Cephalobidae</taxon>
        <taxon>Acrobeloides</taxon>
    </lineage>
</organism>
<protein>
    <submittedName>
        <fullName evidence="10">Gamma-glutamyltranspeptidase 1</fullName>
    </submittedName>
</protein>
<keyword evidence="5" id="KW-0012">Acyltransferase</keyword>
<keyword evidence="2" id="KW-0808">Transferase</keyword>
<dbReference type="WBParaSite" id="ACRNAN_scaffold10226.g21993.t1">
    <property type="protein sequence ID" value="ACRNAN_scaffold10226.g21993.t1"/>
    <property type="gene ID" value="ACRNAN_scaffold10226.g21993"/>
</dbReference>
<keyword evidence="3" id="KW-0378">Hydrolase</keyword>
<feature type="binding site" evidence="8">
    <location>
        <position position="367"/>
    </location>
    <ligand>
        <name>L-glutamate</name>
        <dbReference type="ChEBI" id="CHEBI:29985"/>
    </ligand>
</feature>
<dbReference type="Proteomes" id="UP000887540">
    <property type="component" value="Unplaced"/>
</dbReference>
<dbReference type="InterPro" id="IPR043138">
    <property type="entry name" value="GGT_lsub"/>
</dbReference>
<feature type="binding site" evidence="8">
    <location>
        <begin position="291"/>
        <end position="293"/>
    </location>
    <ligand>
        <name>L-glutamate</name>
        <dbReference type="ChEBI" id="CHEBI:29985"/>
    </ligand>
</feature>
<keyword evidence="4" id="KW-0325">Glycoprotein</keyword>
<proteinExistence type="predicted"/>
<dbReference type="PRINTS" id="PR01210">
    <property type="entry name" value="GGTRANSPTASE"/>
</dbReference>
<feature type="binding site" evidence="8">
    <location>
        <begin position="343"/>
        <end position="344"/>
    </location>
    <ligand>
        <name>L-glutamate</name>
        <dbReference type="ChEBI" id="CHEBI:29985"/>
    </ligand>
</feature>
<dbReference type="Pfam" id="PF01019">
    <property type="entry name" value="G_glu_transpept"/>
    <property type="match status" value="1"/>
</dbReference>
<dbReference type="GO" id="GO:0006751">
    <property type="term" value="P:glutathione catabolic process"/>
    <property type="evidence" value="ECO:0007669"/>
    <property type="project" value="InterPro"/>
</dbReference>
<feature type="binding site" evidence="8">
    <location>
        <position position="315"/>
    </location>
    <ligand>
        <name>L-glutamate</name>
        <dbReference type="ChEBI" id="CHEBI:29985"/>
    </ligand>
</feature>